<sequence length="332" mass="33533">MPRSPSLLLSLCLALLGASTASAASVSVEMQGDAYRVVGDDGPSALDVHGSIVFTGMEFEETAGGTVIAGAGCQQQSASVVLCPPPDAGTTLTADLGGGNDRMKYIADPPSTITAGPGDDEIETGYGRDVVRGGPGDDVLSGGRGDDELFGEDGDDRLDGWDGNDLLDGGAGADAVTGDGATVYAGGDDRILVRDGTADTVTCGDGADVVQADGLDVIAGGCEAVDRAVPGTGPDRPGAPPASGGGARLLRASARPLRAGIALSLRVSAPTTVTVAVRRGARSLGRVRFRVPRAGGWSRSIRSVGGRRLRRGTYRLRVSTGASSRTLTARVR</sequence>
<keyword evidence="6" id="KW-1185">Reference proteome</keyword>
<comment type="caution">
    <text evidence="5">The sequence shown here is derived from an EMBL/GenBank/DDBJ whole genome shotgun (WGS) entry which is preliminary data.</text>
</comment>
<dbReference type="InterPro" id="IPR001343">
    <property type="entry name" value="Hemolysn_Ca-bd"/>
</dbReference>
<dbReference type="EMBL" id="JAXAVX010000006">
    <property type="protein sequence ID" value="MDX8152429.1"/>
    <property type="molecule type" value="Genomic_DNA"/>
</dbReference>
<feature type="region of interest" description="Disordered" evidence="3">
    <location>
        <begin position="133"/>
        <end position="154"/>
    </location>
</feature>
<dbReference type="PRINTS" id="PR00313">
    <property type="entry name" value="CABNDNGRPT"/>
</dbReference>
<gene>
    <name evidence="5" type="ORF">SK069_12545</name>
</gene>
<feature type="chain" id="PRO_5045647292" evidence="4">
    <location>
        <begin position="24"/>
        <end position="332"/>
    </location>
</feature>
<evidence type="ECO:0000256" key="4">
    <source>
        <dbReference type="SAM" id="SignalP"/>
    </source>
</evidence>
<accession>A0ABU4VL75</accession>
<dbReference type="Pfam" id="PF00353">
    <property type="entry name" value="HemolysinCabind"/>
    <property type="match status" value="1"/>
</dbReference>
<name>A0ABU4VL75_9ACTN</name>
<dbReference type="InterPro" id="IPR018511">
    <property type="entry name" value="Hemolysin-typ_Ca-bd_CS"/>
</dbReference>
<dbReference type="SUPFAM" id="SSF51120">
    <property type="entry name" value="beta-Roll"/>
    <property type="match status" value="1"/>
</dbReference>
<evidence type="ECO:0000313" key="5">
    <source>
        <dbReference type="EMBL" id="MDX8152429.1"/>
    </source>
</evidence>
<dbReference type="InterPro" id="IPR011049">
    <property type="entry name" value="Serralysin-like_metalloprot_C"/>
</dbReference>
<evidence type="ECO:0000313" key="6">
    <source>
        <dbReference type="Proteomes" id="UP001277761"/>
    </source>
</evidence>
<organism evidence="5 6">
    <name type="scientific">Patulibacter brassicae</name>
    <dbReference type="NCBI Taxonomy" id="1705717"/>
    <lineage>
        <taxon>Bacteria</taxon>
        <taxon>Bacillati</taxon>
        <taxon>Actinomycetota</taxon>
        <taxon>Thermoleophilia</taxon>
        <taxon>Solirubrobacterales</taxon>
        <taxon>Patulibacteraceae</taxon>
        <taxon>Patulibacter</taxon>
    </lineage>
</organism>
<dbReference type="PANTHER" id="PTHR38340">
    <property type="entry name" value="S-LAYER PROTEIN"/>
    <property type="match status" value="1"/>
</dbReference>
<evidence type="ECO:0000256" key="3">
    <source>
        <dbReference type="SAM" id="MobiDB-lite"/>
    </source>
</evidence>
<evidence type="ECO:0000256" key="1">
    <source>
        <dbReference type="ARBA" id="ARBA00004613"/>
    </source>
</evidence>
<proteinExistence type="predicted"/>
<comment type="subcellular location">
    <subcellularLocation>
        <location evidence="1">Secreted</location>
    </subcellularLocation>
</comment>
<dbReference type="InterPro" id="IPR050557">
    <property type="entry name" value="RTX_toxin/Mannuronan_C5-epim"/>
</dbReference>
<dbReference type="RefSeq" id="WP_319954585.1">
    <property type="nucleotide sequence ID" value="NZ_JAXAVX010000006.1"/>
</dbReference>
<evidence type="ECO:0000256" key="2">
    <source>
        <dbReference type="ARBA" id="ARBA00022525"/>
    </source>
</evidence>
<protein>
    <submittedName>
        <fullName evidence="5">Calcium-binding protein</fullName>
    </submittedName>
</protein>
<dbReference type="PANTHER" id="PTHR38340:SF1">
    <property type="entry name" value="S-LAYER PROTEIN"/>
    <property type="match status" value="1"/>
</dbReference>
<dbReference type="Gene3D" id="2.150.10.10">
    <property type="entry name" value="Serralysin-like metalloprotease, C-terminal"/>
    <property type="match status" value="1"/>
</dbReference>
<feature type="signal peptide" evidence="4">
    <location>
        <begin position="1"/>
        <end position="23"/>
    </location>
</feature>
<reference evidence="5 6" key="1">
    <citation type="submission" date="2023-11" db="EMBL/GenBank/DDBJ databases">
        <authorList>
            <person name="Xu M."/>
            <person name="Jiang T."/>
        </authorList>
    </citation>
    <scope>NUCLEOTIDE SEQUENCE [LARGE SCALE GENOMIC DNA]</scope>
    <source>
        <strain evidence="5 6">SD</strain>
    </source>
</reference>
<dbReference type="Proteomes" id="UP001277761">
    <property type="component" value="Unassembled WGS sequence"/>
</dbReference>
<keyword evidence="2" id="KW-0964">Secreted</keyword>
<keyword evidence="4" id="KW-0732">Signal</keyword>
<dbReference type="PROSITE" id="PS00330">
    <property type="entry name" value="HEMOLYSIN_CALCIUM"/>
    <property type="match status" value="1"/>
</dbReference>